<dbReference type="GO" id="GO:0006103">
    <property type="term" value="P:2-oxoglutarate metabolic process"/>
    <property type="evidence" value="ECO:0007669"/>
    <property type="project" value="TreeGrafter"/>
</dbReference>
<dbReference type="InterPro" id="IPR050151">
    <property type="entry name" value="Class-I_Pyr_Nuc-Dis_Oxidored"/>
</dbReference>
<feature type="binding site" evidence="5">
    <location>
        <position position="285"/>
    </location>
    <ligand>
        <name>NAD(+)</name>
        <dbReference type="ChEBI" id="CHEBI:57540"/>
    </ligand>
</feature>
<dbReference type="Proteomes" id="UP001213504">
    <property type="component" value="Chromosome"/>
</dbReference>
<evidence type="ECO:0000256" key="1">
    <source>
        <dbReference type="ARBA" id="ARBA00007532"/>
    </source>
</evidence>
<feature type="domain" description="Pyridine nucleotide-disulphide oxidoreductase dimerisation" evidence="7">
    <location>
        <begin position="370"/>
        <end position="475"/>
    </location>
</feature>
<dbReference type="Gene3D" id="3.50.50.60">
    <property type="entry name" value="FAD/NAD(P)-binding domain"/>
    <property type="match status" value="2"/>
</dbReference>
<evidence type="ECO:0000256" key="4">
    <source>
        <dbReference type="ARBA" id="ARBA00023027"/>
    </source>
</evidence>
<dbReference type="EMBL" id="CP121270">
    <property type="protein sequence ID" value="WFP24643.1"/>
    <property type="molecule type" value="Genomic_DNA"/>
</dbReference>
<evidence type="ECO:0000313" key="10">
    <source>
        <dbReference type="Proteomes" id="UP001213504"/>
    </source>
</evidence>
<dbReference type="SUPFAM" id="SSF55424">
    <property type="entry name" value="FAD/NAD-linked reductases, dimerisation (C-terminal) domain"/>
    <property type="match status" value="1"/>
</dbReference>
<keyword evidence="2" id="KW-0285">Flavoprotein</keyword>
<evidence type="ECO:0000256" key="6">
    <source>
        <dbReference type="PIRSR" id="PIRSR000350-4"/>
    </source>
</evidence>
<feature type="domain" description="FAD/NAD(P)-binding" evidence="8">
    <location>
        <begin position="5"/>
        <end position="337"/>
    </location>
</feature>
<proteinExistence type="inferred from homology"/>
<dbReference type="GO" id="GO:0004148">
    <property type="term" value="F:dihydrolipoyl dehydrogenase (NADH) activity"/>
    <property type="evidence" value="ECO:0007669"/>
    <property type="project" value="TreeGrafter"/>
</dbReference>
<dbReference type="PRINTS" id="PR00411">
    <property type="entry name" value="PNDRDTASEI"/>
</dbReference>
<dbReference type="PIRSF" id="PIRSF000350">
    <property type="entry name" value="Mercury_reductase_MerA"/>
    <property type="match status" value="1"/>
</dbReference>
<feature type="binding site" evidence="5">
    <location>
        <position position="123"/>
    </location>
    <ligand>
        <name>FAD</name>
        <dbReference type="ChEBI" id="CHEBI:57692"/>
    </ligand>
</feature>
<dbReference type="Gene3D" id="3.30.390.30">
    <property type="match status" value="1"/>
</dbReference>
<gene>
    <name evidence="9" type="ORF">P9A14_21390</name>
</gene>
<dbReference type="PANTHER" id="PTHR22912">
    <property type="entry name" value="DISULFIDE OXIDOREDUCTASE"/>
    <property type="match status" value="1"/>
</dbReference>
<evidence type="ECO:0000256" key="3">
    <source>
        <dbReference type="ARBA" id="ARBA00022827"/>
    </source>
</evidence>
<feature type="binding site" evidence="5">
    <location>
        <position position="325"/>
    </location>
    <ligand>
        <name>FAD</name>
        <dbReference type="ChEBI" id="CHEBI:57692"/>
    </ligand>
</feature>
<keyword evidence="3 5" id="KW-0274">FAD</keyword>
<keyword evidence="4 5" id="KW-0520">NAD</keyword>
<accession>A0AAX3T630</accession>
<dbReference type="Pfam" id="PF07992">
    <property type="entry name" value="Pyr_redox_2"/>
    <property type="match status" value="1"/>
</dbReference>
<evidence type="ECO:0000259" key="8">
    <source>
        <dbReference type="Pfam" id="PF07992"/>
    </source>
</evidence>
<dbReference type="GO" id="GO:0050660">
    <property type="term" value="F:flavin adenine dinucleotide binding"/>
    <property type="evidence" value="ECO:0007669"/>
    <property type="project" value="TreeGrafter"/>
</dbReference>
<evidence type="ECO:0000256" key="2">
    <source>
        <dbReference type="ARBA" id="ARBA00022630"/>
    </source>
</evidence>
<dbReference type="RefSeq" id="WP_165629433.1">
    <property type="nucleotide sequence ID" value="NZ_CP121270.1"/>
</dbReference>
<dbReference type="AlphaFoldDB" id="A0AAX3T630"/>
<evidence type="ECO:0000256" key="5">
    <source>
        <dbReference type="PIRSR" id="PIRSR000350-3"/>
    </source>
</evidence>
<comment type="cofactor">
    <cofactor evidence="5">
        <name>FAD</name>
        <dbReference type="ChEBI" id="CHEBI:57692"/>
    </cofactor>
    <text evidence="5">Binds 1 FAD per subunit.</text>
</comment>
<dbReference type="EC" id="1.-.-.-" evidence="9"/>
<organism evidence="9 10">
    <name type="scientific">Gordonia hongkongensis</name>
    <dbReference type="NCBI Taxonomy" id="1701090"/>
    <lineage>
        <taxon>Bacteria</taxon>
        <taxon>Bacillati</taxon>
        <taxon>Actinomycetota</taxon>
        <taxon>Actinomycetes</taxon>
        <taxon>Mycobacteriales</taxon>
        <taxon>Gordoniaceae</taxon>
        <taxon>Gordonia</taxon>
    </lineage>
</organism>
<feature type="binding site" evidence="5">
    <location>
        <begin position="185"/>
        <end position="192"/>
    </location>
    <ligand>
        <name>NAD(+)</name>
        <dbReference type="ChEBI" id="CHEBI:57540"/>
    </ligand>
</feature>
<dbReference type="InterPro" id="IPR001100">
    <property type="entry name" value="Pyr_nuc-diS_OxRdtase"/>
</dbReference>
<name>A0AAX3T630_9ACTN</name>
<evidence type="ECO:0000313" key="9">
    <source>
        <dbReference type="EMBL" id="WFP24643.1"/>
    </source>
</evidence>
<keyword evidence="5" id="KW-0547">Nucleotide-binding</keyword>
<dbReference type="SUPFAM" id="SSF51905">
    <property type="entry name" value="FAD/NAD(P)-binding domain"/>
    <property type="match status" value="1"/>
</dbReference>
<sequence length="483" mass="50578">MDATFDVVVIGGGPVGENVADYAIRGSDRTAVVIEHELMGGECSYWACMPSKALLGPGSALEEARALAGARERVSGDRPDADALLAWRDTVNDRRDGPGATHDDSGQVKWAEGAGMTVIRGHGRLSGERQVTVGDTVVTAREAVVVATGSTASIPPTPGLAEAHPWTSRDATNLVEVPERILVVGGGVVACEAVTWLLDLGAEVVMAIRGDRLLPKMESFVSERIADSLTARGVDIRFGTTIESVDRPGAADTGYGRIHGGPVTVRLDGDGAGELVVDEILVAAGRSPATRDLGLESVGLEAGGPLRADDHLTVADHPWLYAVGDVNGRNALTHMGKYQARVAGDVIAARAENRDLDGPRYVASSDHGAVPQVVFTRPEIASVGLTAKQAKDAGIDVRIADGDISVAGSYLTDPEYSGHACLVVDAGRDILVGATFVGPQTAELVHSATVAIVGEVPLSRLWHAVPSYPTISEVWLRLLDQLR</sequence>
<dbReference type="Pfam" id="PF02852">
    <property type="entry name" value="Pyr_redox_dim"/>
    <property type="match status" value="1"/>
</dbReference>
<feature type="disulfide bond" description="Redox-active" evidence="6">
    <location>
        <begin position="43"/>
        <end position="48"/>
    </location>
</feature>
<reference evidence="9" key="1">
    <citation type="submission" date="2023-04" db="EMBL/GenBank/DDBJ databases">
        <title>Complete genome sequence of a phthalic acid esters degrading bacterial strain.</title>
        <authorList>
            <person name="Weng L."/>
            <person name="Jia Y."/>
            <person name="Ren L."/>
        </authorList>
    </citation>
    <scope>NUCLEOTIDE SEQUENCE</scope>
    <source>
        <strain evidence="9">RL-LY01</strain>
    </source>
</reference>
<dbReference type="PANTHER" id="PTHR22912:SF151">
    <property type="entry name" value="DIHYDROLIPOYL DEHYDROGENASE, MITOCHONDRIAL"/>
    <property type="match status" value="1"/>
</dbReference>
<dbReference type="InterPro" id="IPR016156">
    <property type="entry name" value="FAD/NAD-linked_Rdtase_dimer_sf"/>
</dbReference>
<dbReference type="InterPro" id="IPR023753">
    <property type="entry name" value="FAD/NAD-binding_dom"/>
</dbReference>
<dbReference type="InterPro" id="IPR004099">
    <property type="entry name" value="Pyr_nucl-diS_OxRdtase_dimer"/>
</dbReference>
<evidence type="ECO:0000259" key="7">
    <source>
        <dbReference type="Pfam" id="PF02852"/>
    </source>
</evidence>
<dbReference type="PRINTS" id="PR00368">
    <property type="entry name" value="FADPNR"/>
</dbReference>
<feature type="binding site" evidence="5">
    <location>
        <position position="52"/>
    </location>
    <ligand>
        <name>FAD</name>
        <dbReference type="ChEBI" id="CHEBI:57692"/>
    </ligand>
</feature>
<dbReference type="InterPro" id="IPR036188">
    <property type="entry name" value="FAD/NAD-bd_sf"/>
</dbReference>
<keyword evidence="9" id="KW-0560">Oxidoreductase</keyword>
<feature type="binding site" evidence="5">
    <location>
        <begin position="148"/>
        <end position="150"/>
    </location>
    <ligand>
        <name>FAD</name>
        <dbReference type="ChEBI" id="CHEBI:57692"/>
    </ligand>
</feature>
<protein>
    <submittedName>
        <fullName evidence="9">NAD(P)/FAD-dependent oxidoreductase</fullName>
        <ecNumber evidence="9">1.-.-.-</ecNumber>
    </submittedName>
</protein>
<comment type="similarity">
    <text evidence="1">Belongs to the class-I pyridine nucleotide-disulfide oxidoreductase family.</text>
</comment>